<dbReference type="Pfam" id="PF22810">
    <property type="entry name" value="LPMO_AA14"/>
    <property type="match status" value="1"/>
</dbReference>
<dbReference type="GO" id="GO:0004497">
    <property type="term" value="F:monooxygenase activity"/>
    <property type="evidence" value="ECO:0007669"/>
    <property type="project" value="UniProtKB-KW"/>
</dbReference>
<keyword evidence="6" id="KW-0560">Oxidoreductase</keyword>
<keyword evidence="5 12" id="KW-0732">Signal</keyword>
<evidence type="ECO:0000256" key="12">
    <source>
        <dbReference type="SAM" id="SignalP"/>
    </source>
</evidence>
<keyword evidence="14" id="KW-1185">Reference proteome</keyword>
<protein>
    <recommendedName>
        <fullName evidence="15">Proteophosphoglycan ppg4</fullName>
    </recommendedName>
</protein>
<dbReference type="InterPro" id="IPR054497">
    <property type="entry name" value="LPMO_AA14"/>
</dbReference>
<evidence type="ECO:0000256" key="10">
    <source>
        <dbReference type="ARBA" id="ARBA00023180"/>
    </source>
</evidence>
<proteinExistence type="inferred from homology"/>
<dbReference type="GO" id="GO:0005576">
    <property type="term" value="C:extracellular region"/>
    <property type="evidence" value="ECO:0007669"/>
    <property type="project" value="UniProtKB-SubCell"/>
</dbReference>
<evidence type="ECO:0000256" key="4">
    <source>
        <dbReference type="ARBA" id="ARBA00022723"/>
    </source>
</evidence>
<dbReference type="EMBL" id="JAJTJA010000001">
    <property type="protein sequence ID" value="KAH8704850.1"/>
    <property type="molecule type" value="Genomic_DNA"/>
</dbReference>
<accession>A0AAD4L1G0</accession>
<keyword evidence="4" id="KW-0479">Metal-binding</keyword>
<evidence type="ECO:0000256" key="8">
    <source>
        <dbReference type="ARBA" id="ARBA00023033"/>
    </source>
</evidence>
<sequence length="287" mass="30990">MLRIATLSILALGELASAHVVAWHQGMYCLGGNDTSVDDANTNLAVNPLYDLPKSQWWFQAGRGCDQAPPADGVFLELPAGQNFTVELAHNRAQTTLSYNGQYAGEWPDGKDHPEDWAGPGSPPDCIQDDGAMHTQNETMAAGTVFAISYTSDLSQVTMENLVVFTVLEHTPWKRIATYDVPADLPPCPNGGCICAWGWVPQGCGQPNMYMAGYRCNVTGSSSTKQLASAQVPKYCANDTSECVSGAKQILVMNQADGNNVVSPDNDFVAYNEKWGFQNGAQNDIFL</sequence>
<evidence type="ECO:0000256" key="1">
    <source>
        <dbReference type="ARBA" id="ARBA00001973"/>
    </source>
</evidence>
<evidence type="ECO:0000256" key="7">
    <source>
        <dbReference type="ARBA" id="ARBA00023008"/>
    </source>
</evidence>
<evidence type="ECO:0000256" key="6">
    <source>
        <dbReference type="ARBA" id="ARBA00023002"/>
    </source>
</evidence>
<feature type="signal peptide" evidence="12">
    <location>
        <begin position="1"/>
        <end position="18"/>
    </location>
</feature>
<dbReference type="Proteomes" id="UP001201262">
    <property type="component" value="Unassembled WGS sequence"/>
</dbReference>
<evidence type="ECO:0000256" key="5">
    <source>
        <dbReference type="ARBA" id="ARBA00022729"/>
    </source>
</evidence>
<keyword evidence="3" id="KW-0964">Secreted</keyword>
<keyword evidence="8" id="KW-0503">Monooxygenase</keyword>
<dbReference type="GeneID" id="70252212"/>
<evidence type="ECO:0000256" key="9">
    <source>
        <dbReference type="ARBA" id="ARBA00023157"/>
    </source>
</evidence>
<evidence type="ECO:0000256" key="3">
    <source>
        <dbReference type="ARBA" id="ARBA00022525"/>
    </source>
</evidence>
<reference evidence="13" key="1">
    <citation type="submission" date="2021-12" db="EMBL/GenBank/DDBJ databases">
        <title>Convergent genome expansion in fungi linked to evolution of root-endophyte symbiosis.</title>
        <authorList>
            <consortium name="DOE Joint Genome Institute"/>
            <person name="Ke Y.-H."/>
            <person name="Bonito G."/>
            <person name="Liao H.-L."/>
            <person name="Looney B."/>
            <person name="Rojas-Flechas A."/>
            <person name="Nash J."/>
            <person name="Hameed K."/>
            <person name="Schadt C."/>
            <person name="Martin F."/>
            <person name="Crous P.W."/>
            <person name="Miettinen O."/>
            <person name="Magnuson J.K."/>
            <person name="Labbe J."/>
            <person name="Jacobson D."/>
            <person name="Doktycz M.J."/>
            <person name="Veneault-Fourrey C."/>
            <person name="Kuo A."/>
            <person name="Mondo S."/>
            <person name="Calhoun S."/>
            <person name="Riley R."/>
            <person name="Ohm R."/>
            <person name="LaButti K."/>
            <person name="Andreopoulos B."/>
            <person name="Pangilinan J."/>
            <person name="Nolan M."/>
            <person name="Tritt A."/>
            <person name="Clum A."/>
            <person name="Lipzen A."/>
            <person name="Daum C."/>
            <person name="Barry K."/>
            <person name="Grigoriev I.V."/>
            <person name="Vilgalys R."/>
        </authorList>
    </citation>
    <scope>NUCLEOTIDE SEQUENCE</scope>
    <source>
        <strain evidence="13">PMI_201</strain>
    </source>
</reference>
<dbReference type="Gene3D" id="2.70.50.70">
    <property type="match status" value="1"/>
</dbReference>
<keyword evidence="10" id="KW-0325">Glycoprotein</keyword>
<evidence type="ECO:0008006" key="15">
    <source>
        <dbReference type="Google" id="ProtNLM"/>
    </source>
</evidence>
<organism evidence="13 14">
    <name type="scientific">Talaromyces proteolyticus</name>
    <dbReference type="NCBI Taxonomy" id="1131652"/>
    <lineage>
        <taxon>Eukaryota</taxon>
        <taxon>Fungi</taxon>
        <taxon>Dikarya</taxon>
        <taxon>Ascomycota</taxon>
        <taxon>Pezizomycotina</taxon>
        <taxon>Eurotiomycetes</taxon>
        <taxon>Eurotiomycetidae</taxon>
        <taxon>Eurotiales</taxon>
        <taxon>Trichocomaceae</taxon>
        <taxon>Talaromyces</taxon>
        <taxon>Talaromyces sect. Bacilispori</taxon>
    </lineage>
</organism>
<name>A0AAD4L1G0_9EURO</name>
<gene>
    <name evidence="13" type="ORF">BGW36DRAFT_456421</name>
</gene>
<keyword evidence="7" id="KW-0186">Copper</keyword>
<dbReference type="AlphaFoldDB" id="A0AAD4L1G0"/>
<feature type="chain" id="PRO_5042170779" description="Proteophosphoglycan ppg4" evidence="12">
    <location>
        <begin position="19"/>
        <end position="287"/>
    </location>
</feature>
<evidence type="ECO:0000313" key="14">
    <source>
        <dbReference type="Proteomes" id="UP001201262"/>
    </source>
</evidence>
<dbReference type="GO" id="GO:0046872">
    <property type="term" value="F:metal ion binding"/>
    <property type="evidence" value="ECO:0007669"/>
    <property type="project" value="UniProtKB-KW"/>
</dbReference>
<evidence type="ECO:0000256" key="2">
    <source>
        <dbReference type="ARBA" id="ARBA00004613"/>
    </source>
</evidence>
<comment type="cofactor">
    <cofactor evidence="1">
        <name>Cu(2+)</name>
        <dbReference type="ChEBI" id="CHEBI:29036"/>
    </cofactor>
</comment>
<evidence type="ECO:0000256" key="11">
    <source>
        <dbReference type="ARBA" id="ARBA00046340"/>
    </source>
</evidence>
<dbReference type="RefSeq" id="XP_046077471.1">
    <property type="nucleotide sequence ID" value="XM_046221925.1"/>
</dbReference>
<keyword evidence="9" id="KW-1015">Disulfide bond</keyword>
<comment type="caution">
    <text evidence="13">The sequence shown here is derived from an EMBL/GenBank/DDBJ whole genome shotgun (WGS) entry which is preliminary data.</text>
</comment>
<comment type="subcellular location">
    <subcellularLocation>
        <location evidence="2">Secreted</location>
    </subcellularLocation>
</comment>
<evidence type="ECO:0000313" key="13">
    <source>
        <dbReference type="EMBL" id="KAH8704850.1"/>
    </source>
</evidence>
<comment type="similarity">
    <text evidence="11">Belongs to the polysaccharide monooxygenase AA14 family.</text>
</comment>